<dbReference type="AlphaFoldDB" id="A0A4D5S563"/>
<proteinExistence type="predicted"/>
<accession>A0A4D5S563</accession>
<reference evidence="1" key="1">
    <citation type="submission" date="2019-04" db="EMBL/GenBank/DDBJ databases">
        <title>An insight into the mialome of Ixodes scapularis.</title>
        <authorList>
            <person name="Ribeiro J.M."/>
            <person name="Mather T.N."/>
            <person name="Karim S."/>
        </authorList>
    </citation>
    <scope>NUCLEOTIDE SEQUENCE</scope>
</reference>
<evidence type="ECO:0000313" key="1">
    <source>
        <dbReference type="EMBL" id="MOY43077.1"/>
    </source>
</evidence>
<organism evidence="1">
    <name type="scientific">Ixodes scapularis</name>
    <name type="common">Black-legged tick</name>
    <name type="synonym">Deer tick</name>
    <dbReference type="NCBI Taxonomy" id="6945"/>
    <lineage>
        <taxon>Eukaryota</taxon>
        <taxon>Metazoa</taxon>
        <taxon>Ecdysozoa</taxon>
        <taxon>Arthropoda</taxon>
        <taxon>Chelicerata</taxon>
        <taxon>Arachnida</taxon>
        <taxon>Acari</taxon>
        <taxon>Parasitiformes</taxon>
        <taxon>Ixodida</taxon>
        <taxon>Ixodoidea</taxon>
        <taxon>Ixodidae</taxon>
        <taxon>Ixodinae</taxon>
        <taxon>Ixodes</taxon>
    </lineage>
</organism>
<protein>
    <submittedName>
        <fullName evidence="1">Putative secreted protein</fullName>
    </submittedName>
</protein>
<name>A0A4D5S563_IXOSC</name>
<sequence>MCTYVGSVVTLVSVCLHGVSTPGTPFYFMLSWHASYVSRAHDCRYTRLQEFSFSFPQFPVCSKNVYRQCYIVNMVRTKKTGLFPL</sequence>
<dbReference type="EMBL" id="GHJT01009106">
    <property type="protein sequence ID" value="MOY43077.1"/>
    <property type="molecule type" value="Transcribed_RNA"/>
</dbReference>